<evidence type="ECO:0000256" key="4">
    <source>
        <dbReference type="PIRSR" id="PIRSR606118-50"/>
    </source>
</evidence>
<dbReference type="InterPro" id="IPR011109">
    <property type="entry name" value="DNA_bind_recombinase_dom"/>
</dbReference>
<dbReference type="KEGG" id="azz:DEW08_16870"/>
<evidence type="ECO:0000256" key="5">
    <source>
        <dbReference type="PROSITE-ProRule" id="PRU10137"/>
    </source>
</evidence>
<keyword evidence="2" id="KW-0238">DNA-binding</keyword>
<dbReference type="AlphaFoldDB" id="A0A2S2CT29"/>
<dbReference type="InterPro" id="IPR006118">
    <property type="entry name" value="Recombinase_CS"/>
</dbReference>
<organism evidence="9 10">
    <name type="scientific">Azospirillum thermophilum</name>
    <dbReference type="NCBI Taxonomy" id="2202148"/>
    <lineage>
        <taxon>Bacteria</taxon>
        <taxon>Pseudomonadati</taxon>
        <taxon>Pseudomonadota</taxon>
        <taxon>Alphaproteobacteria</taxon>
        <taxon>Rhodospirillales</taxon>
        <taxon>Azospirillaceae</taxon>
        <taxon>Azospirillum</taxon>
    </lineage>
</organism>
<sequence length="617" mass="69270">MNQTPVSKMGQDITRQAAVYARVSTERQADNDRVSLPDQIQRCKNRCLVDSFSISDELVFQDTTSGTKDETGRPGFAALLKAAEEGRFTRLYVLALDRLARDLVIGVKTLERLEQLGISFVSLQEPGVENVVVRNLLLTLAQEERRKIVSRTANGRSAARAKGRWTQGMVPFGYRLVDGVLQQDPDEAKVVRDIFNAVQAGKGRIAVAGQLNRDNILPPIVELRLPKRDRKARMRTNDPEIGGSWAGLSAFMEKEGAVYWADRPPAWNDSSLHHLIRNPAYHGETVSGQKLTVEPAPIISRDAWSRANEAMTGRHRKGSGEREERLLSGLVVCGCCGRGYAPFRSGRAGTFWYYRCQGRKVTTGCSNPNVRRDKLEQDVVTDVTKFLASRLNRKTFMDFLLGFGARKVEELRRQLDAAQDDLAQMERDHLALVDNAMAMRAAGLGDAAVKPLYDRINALMPAMGERRREVDRLVEELGQTRAQAVEDEREAEEVAFLAENSLFLTPDRPEAFERSLFVDPREVVLLAVKQITIKPDGTPKIDLNDDDDSLARIVRFLANSMLRIHRQLEQQADERQQQRGHTGDIGDHDQDLLDIVKAFVKEKKTMLLSDETDKPLA</sequence>
<dbReference type="Gene3D" id="3.90.1750.20">
    <property type="entry name" value="Putative Large Serine Recombinase, Chain B, Domain 2"/>
    <property type="match status" value="1"/>
</dbReference>
<keyword evidence="3" id="KW-0233">DNA recombination</keyword>
<dbReference type="PROSITE" id="PS51736">
    <property type="entry name" value="RECOMBINASES_3"/>
    <property type="match status" value="1"/>
</dbReference>
<evidence type="ECO:0000313" key="10">
    <source>
        <dbReference type="Proteomes" id="UP000245629"/>
    </source>
</evidence>
<dbReference type="Pfam" id="PF07508">
    <property type="entry name" value="Recombinase"/>
    <property type="match status" value="1"/>
</dbReference>
<feature type="domain" description="Recombinase" evidence="8">
    <location>
        <begin position="171"/>
        <end position="317"/>
    </location>
</feature>
<dbReference type="PANTHER" id="PTHR30461">
    <property type="entry name" value="DNA-INVERTASE FROM LAMBDOID PROPHAGE"/>
    <property type="match status" value="1"/>
</dbReference>
<dbReference type="OrthoDB" id="7475655at2"/>
<dbReference type="PROSITE" id="PS00397">
    <property type="entry name" value="RECOMBINASES_1"/>
    <property type="match status" value="1"/>
</dbReference>
<keyword evidence="10" id="KW-1185">Reference proteome</keyword>
<dbReference type="Gene3D" id="3.40.50.1390">
    <property type="entry name" value="Resolvase, N-terminal catalytic domain"/>
    <property type="match status" value="1"/>
</dbReference>
<dbReference type="PROSITE" id="PS51737">
    <property type="entry name" value="RECOMBINASE_DNA_BIND"/>
    <property type="match status" value="1"/>
</dbReference>
<evidence type="ECO:0000256" key="2">
    <source>
        <dbReference type="ARBA" id="ARBA00023125"/>
    </source>
</evidence>
<proteinExistence type="predicted"/>
<evidence type="ECO:0000313" key="9">
    <source>
        <dbReference type="EMBL" id="AWK87664.1"/>
    </source>
</evidence>
<feature type="domain" description="Resolvase/invertase-type recombinase catalytic" evidence="7">
    <location>
        <begin position="16"/>
        <end position="163"/>
    </location>
</feature>
<dbReference type="EMBL" id="CP029353">
    <property type="protein sequence ID" value="AWK87664.1"/>
    <property type="molecule type" value="Genomic_DNA"/>
</dbReference>
<dbReference type="InterPro" id="IPR006119">
    <property type="entry name" value="Resolv_N"/>
</dbReference>
<dbReference type="InterPro" id="IPR036162">
    <property type="entry name" value="Resolvase-like_N_sf"/>
</dbReference>
<dbReference type="GO" id="GO:0000150">
    <property type="term" value="F:DNA strand exchange activity"/>
    <property type="evidence" value="ECO:0007669"/>
    <property type="project" value="InterPro"/>
</dbReference>
<name>A0A2S2CT29_9PROT</name>
<evidence type="ECO:0000256" key="6">
    <source>
        <dbReference type="SAM" id="Coils"/>
    </source>
</evidence>
<dbReference type="GO" id="GO:0015074">
    <property type="term" value="P:DNA integration"/>
    <property type="evidence" value="ECO:0007669"/>
    <property type="project" value="UniProtKB-KW"/>
</dbReference>
<dbReference type="InterPro" id="IPR050639">
    <property type="entry name" value="SSR_resolvase"/>
</dbReference>
<dbReference type="InterPro" id="IPR025827">
    <property type="entry name" value="Zn_ribbon_recom_dom"/>
</dbReference>
<dbReference type="SUPFAM" id="SSF53041">
    <property type="entry name" value="Resolvase-like"/>
    <property type="match status" value="1"/>
</dbReference>
<evidence type="ECO:0000259" key="8">
    <source>
        <dbReference type="PROSITE" id="PS51737"/>
    </source>
</evidence>
<dbReference type="InterPro" id="IPR038109">
    <property type="entry name" value="DNA_bind_recomb_sf"/>
</dbReference>
<evidence type="ECO:0008006" key="11">
    <source>
        <dbReference type="Google" id="ProtNLM"/>
    </source>
</evidence>
<dbReference type="PANTHER" id="PTHR30461:SF23">
    <property type="entry name" value="DNA RECOMBINASE-RELATED"/>
    <property type="match status" value="1"/>
</dbReference>
<protein>
    <recommendedName>
        <fullName evidence="11">Recombinase family protein</fullName>
    </recommendedName>
</protein>
<dbReference type="CDD" id="cd00338">
    <property type="entry name" value="Ser_Recombinase"/>
    <property type="match status" value="1"/>
</dbReference>
<keyword evidence="1" id="KW-0229">DNA integration</keyword>
<dbReference type="Pfam" id="PF13408">
    <property type="entry name" value="Zn_ribbon_recom"/>
    <property type="match status" value="1"/>
</dbReference>
<dbReference type="SMART" id="SM00857">
    <property type="entry name" value="Resolvase"/>
    <property type="match status" value="1"/>
</dbReference>
<feature type="coiled-coil region" evidence="6">
    <location>
        <begin position="408"/>
        <end position="435"/>
    </location>
</feature>
<keyword evidence="6" id="KW-0175">Coiled coil</keyword>
<accession>A0A2S2CT29</accession>
<dbReference type="GO" id="GO:0003677">
    <property type="term" value="F:DNA binding"/>
    <property type="evidence" value="ECO:0007669"/>
    <property type="project" value="UniProtKB-KW"/>
</dbReference>
<gene>
    <name evidence="9" type="ORF">DEW08_16870</name>
</gene>
<evidence type="ECO:0000259" key="7">
    <source>
        <dbReference type="PROSITE" id="PS51736"/>
    </source>
</evidence>
<evidence type="ECO:0000256" key="3">
    <source>
        <dbReference type="ARBA" id="ARBA00023172"/>
    </source>
</evidence>
<evidence type="ECO:0000256" key="1">
    <source>
        <dbReference type="ARBA" id="ARBA00022908"/>
    </source>
</evidence>
<reference evidence="10" key="1">
    <citation type="submission" date="2018-05" db="EMBL/GenBank/DDBJ databases">
        <title>Azospirillum thermophila sp. nov., a novel isolated from hot spring.</title>
        <authorList>
            <person name="Zhao Z."/>
        </authorList>
    </citation>
    <scope>NUCLEOTIDE SEQUENCE [LARGE SCALE GENOMIC DNA]</scope>
    <source>
        <strain evidence="10">CFH 70021</strain>
    </source>
</reference>
<dbReference type="Pfam" id="PF00239">
    <property type="entry name" value="Resolvase"/>
    <property type="match status" value="1"/>
</dbReference>
<feature type="active site" description="O-(5'-phospho-DNA)-serine intermediate" evidence="4 5">
    <location>
        <position position="24"/>
    </location>
</feature>
<dbReference type="Proteomes" id="UP000245629">
    <property type="component" value="Chromosome 2"/>
</dbReference>